<keyword evidence="4" id="KW-1185">Reference proteome</keyword>
<gene>
    <name evidence="3" type="ORF">FGU71_05205</name>
</gene>
<evidence type="ECO:0000313" key="4">
    <source>
        <dbReference type="Proteomes" id="UP000316343"/>
    </source>
</evidence>
<accession>A0A547PAX7</accession>
<dbReference type="PROSITE" id="PS51257">
    <property type="entry name" value="PROKAR_LIPOPROTEIN"/>
    <property type="match status" value="1"/>
</dbReference>
<dbReference type="PANTHER" id="PTHR21666">
    <property type="entry name" value="PEPTIDASE-RELATED"/>
    <property type="match status" value="1"/>
</dbReference>
<feature type="chain" id="PRO_5021710258" evidence="1">
    <location>
        <begin position="27"/>
        <end position="305"/>
    </location>
</feature>
<dbReference type="InterPro" id="IPR050570">
    <property type="entry name" value="Cell_wall_metabolism_enzyme"/>
</dbReference>
<comment type="caution">
    <text evidence="3">The sequence shown here is derived from an EMBL/GenBank/DDBJ whole genome shotgun (WGS) entry which is preliminary data.</text>
</comment>
<protein>
    <submittedName>
        <fullName evidence="3">M23 family metallopeptidase</fullName>
    </submittedName>
</protein>
<evidence type="ECO:0000256" key="1">
    <source>
        <dbReference type="SAM" id="SignalP"/>
    </source>
</evidence>
<keyword evidence="1" id="KW-0732">Signal</keyword>
<proteinExistence type="predicted"/>
<dbReference type="Pfam" id="PF01551">
    <property type="entry name" value="Peptidase_M23"/>
    <property type="match status" value="1"/>
</dbReference>
<reference evidence="3 4" key="1">
    <citation type="submission" date="2019-06" db="EMBL/GenBank/DDBJ databases">
        <title>Erythrobacter insulae sp. nov., isolated from a tidal flat.</title>
        <authorList>
            <person name="Yoon J.-H."/>
        </authorList>
    </citation>
    <scope>NUCLEOTIDE SEQUENCE [LARGE SCALE GENOMIC DNA]</scope>
    <source>
        <strain evidence="3 4">JBTF-M21</strain>
    </source>
</reference>
<dbReference type="EMBL" id="VHJK01000001">
    <property type="protein sequence ID" value="TRD11302.1"/>
    <property type="molecule type" value="Genomic_DNA"/>
</dbReference>
<evidence type="ECO:0000259" key="2">
    <source>
        <dbReference type="Pfam" id="PF01551"/>
    </source>
</evidence>
<dbReference type="OrthoDB" id="9815245at2"/>
<dbReference type="PANTHER" id="PTHR21666:SF285">
    <property type="entry name" value="M23 FAMILY METALLOPEPTIDASE"/>
    <property type="match status" value="1"/>
</dbReference>
<dbReference type="Proteomes" id="UP000316343">
    <property type="component" value="Unassembled WGS sequence"/>
</dbReference>
<feature type="domain" description="M23ase beta-sheet core" evidence="2">
    <location>
        <begin position="202"/>
        <end position="297"/>
    </location>
</feature>
<dbReference type="Gene3D" id="2.70.70.10">
    <property type="entry name" value="Glucose Permease (Domain IIA)"/>
    <property type="match status" value="1"/>
</dbReference>
<evidence type="ECO:0000313" key="3">
    <source>
        <dbReference type="EMBL" id="TRD11302.1"/>
    </source>
</evidence>
<dbReference type="GO" id="GO:0004222">
    <property type="term" value="F:metalloendopeptidase activity"/>
    <property type="evidence" value="ECO:0007669"/>
    <property type="project" value="TreeGrafter"/>
</dbReference>
<feature type="signal peptide" evidence="1">
    <location>
        <begin position="1"/>
        <end position="26"/>
    </location>
</feature>
<dbReference type="RefSeq" id="WP_142787568.1">
    <property type="nucleotide sequence ID" value="NZ_VHJK01000001.1"/>
</dbReference>
<dbReference type="SUPFAM" id="SSF51261">
    <property type="entry name" value="Duplicated hybrid motif"/>
    <property type="match status" value="1"/>
</dbReference>
<dbReference type="FunFam" id="2.70.70.10:FF:000019">
    <property type="entry name" value="M23 family peptidase"/>
    <property type="match status" value="1"/>
</dbReference>
<name>A0A547PAX7_9SPHN</name>
<dbReference type="AlphaFoldDB" id="A0A547PAX7"/>
<dbReference type="CDD" id="cd12797">
    <property type="entry name" value="M23_peptidase"/>
    <property type="match status" value="1"/>
</dbReference>
<sequence>MAKGWIPLSVAGAAFAGLMSCAGAEAEGPEPVVAANPVEAGEPAPIVIQGQISPPDFEYAGELTQGGWIKGSVPYGTVSATLGGQPLELGDKDREFFAAFDRDSAGSLTLTAKLANGATYSEELTISPRKWNIQRVNVAKRGGGSSEAWWKKREPEWLAIKGAREKITGAAGWQQDFIWPVKGRISGQFGRQRIYRGEPGSYHSGIDIAPGNGVPFVAPADGVVVLARTGFSLEGNIIMIDHGAGLNSAFLHASKIAVKEGQSVRQGDHIGNVGATGRATGPHLHWSLKWNDARLDPLLLTGPMN</sequence>
<dbReference type="InterPro" id="IPR011055">
    <property type="entry name" value="Dup_hybrid_motif"/>
</dbReference>
<dbReference type="InterPro" id="IPR016047">
    <property type="entry name" value="M23ase_b-sheet_dom"/>
</dbReference>
<organism evidence="3 4">
    <name type="scientific">Erythrobacter insulae</name>
    <dbReference type="NCBI Taxonomy" id="2584124"/>
    <lineage>
        <taxon>Bacteria</taxon>
        <taxon>Pseudomonadati</taxon>
        <taxon>Pseudomonadota</taxon>
        <taxon>Alphaproteobacteria</taxon>
        <taxon>Sphingomonadales</taxon>
        <taxon>Erythrobacteraceae</taxon>
        <taxon>Erythrobacter/Porphyrobacter group</taxon>
        <taxon>Erythrobacter</taxon>
    </lineage>
</organism>